<feature type="compositionally biased region" description="Low complexity" evidence="1">
    <location>
        <begin position="255"/>
        <end position="270"/>
    </location>
</feature>
<organism evidence="2 3">
    <name type="scientific">Plectonema cf. radiosum LEGE 06105</name>
    <dbReference type="NCBI Taxonomy" id="945769"/>
    <lineage>
        <taxon>Bacteria</taxon>
        <taxon>Bacillati</taxon>
        <taxon>Cyanobacteriota</taxon>
        <taxon>Cyanophyceae</taxon>
        <taxon>Oscillatoriophycideae</taxon>
        <taxon>Oscillatoriales</taxon>
        <taxon>Microcoleaceae</taxon>
        <taxon>Plectonema</taxon>
    </lineage>
</organism>
<feature type="compositionally biased region" description="Polar residues" evidence="1">
    <location>
        <begin position="327"/>
        <end position="341"/>
    </location>
</feature>
<feature type="region of interest" description="Disordered" evidence="1">
    <location>
        <begin position="251"/>
        <end position="270"/>
    </location>
</feature>
<protein>
    <submittedName>
        <fullName evidence="2">Uncharacterized protein</fullName>
    </submittedName>
</protein>
<evidence type="ECO:0000256" key="1">
    <source>
        <dbReference type="SAM" id="MobiDB-lite"/>
    </source>
</evidence>
<feature type="compositionally biased region" description="Low complexity" evidence="1">
    <location>
        <begin position="297"/>
        <end position="311"/>
    </location>
</feature>
<dbReference type="EMBL" id="JADEWL010000083">
    <property type="protein sequence ID" value="MBE9215035.1"/>
    <property type="molecule type" value="Genomic_DNA"/>
</dbReference>
<name>A0A8J7JVY2_9CYAN</name>
<sequence>MTMLFDIEQYRQPNRHSYECDWDSTVYDPAWDELDDFPEISQNIEPVENSNEKVSTAMEVLDKDGEEISLKIDQAFNDNSFRQVWHERKVLRIEDYVWRPLQIYMNPFYSCPPSTEKPCGEKREHISPSISPSTRFYCESQTKLNNSLLFSTTLNSQVSNDDNVLGVNTSPSTSPSTQLKSDSQTQQNGSFLSTTLNIQVSNDDQMLGVNISPSTFPSTRFYCESQTKLDDSLLFSITLNFQVSNDDEVLGGHISPSTSPSTQLQSDSQTQKYSLFLSTTSNIQVSNDDKVLGRHISPSTSPSTQLQSESQTKLDDSLLFSNDSNAQVSNNERVLGENTSSPTPPSTHRKPGEGSGNLSWGYANANSTKKKPIKQLYFEWEYGGKRGKTYVRSHFKEQVISMNEAKVPVIEILKLLTYNPKVARILGVN</sequence>
<reference evidence="2" key="1">
    <citation type="submission" date="2020-10" db="EMBL/GenBank/DDBJ databases">
        <authorList>
            <person name="Castelo-Branco R."/>
            <person name="Eusebio N."/>
            <person name="Adriana R."/>
            <person name="Vieira A."/>
            <person name="Brugerolle De Fraissinette N."/>
            <person name="Rezende De Castro R."/>
            <person name="Schneider M.P."/>
            <person name="Vasconcelos V."/>
            <person name="Leao P.N."/>
        </authorList>
    </citation>
    <scope>NUCLEOTIDE SEQUENCE</scope>
    <source>
        <strain evidence="2">LEGE 06105</strain>
    </source>
</reference>
<feature type="region of interest" description="Disordered" evidence="1">
    <location>
        <begin position="292"/>
        <end position="313"/>
    </location>
</feature>
<evidence type="ECO:0000313" key="3">
    <source>
        <dbReference type="Proteomes" id="UP000620559"/>
    </source>
</evidence>
<proteinExistence type="predicted"/>
<evidence type="ECO:0000313" key="2">
    <source>
        <dbReference type="EMBL" id="MBE9215035.1"/>
    </source>
</evidence>
<dbReference type="Proteomes" id="UP000620559">
    <property type="component" value="Unassembled WGS sequence"/>
</dbReference>
<dbReference type="AlphaFoldDB" id="A0A8J7JVY2"/>
<comment type="caution">
    <text evidence="2">The sequence shown here is derived from an EMBL/GenBank/DDBJ whole genome shotgun (WGS) entry which is preliminary data.</text>
</comment>
<feature type="region of interest" description="Disordered" evidence="1">
    <location>
        <begin position="161"/>
        <end position="186"/>
    </location>
</feature>
<feature type="region of interest" description="Disordered" evidence="1">
    <location>
        <begin position="327"/>
        <end position="363"/>
    </location>
</feature>
<gene>
    <name evidence="2" type="ORF">IQ247_20595</name>
</gene>
<keyword evidence="3" id="KW-1185">Reference proteome</keyword>
<accession>A0A8J7JVY2</accession>
<dbReference type="RefSeq" id="WP_193923015.1">
    <property type="nucleotide sequence ID" value="NZ_JADEWL010000083.1"/>
</dbReference>